<dbReference type="Proteomes" id="UP001148629">
    <property type="component" value="Unassembled WGS sequence"/>
</dbReference>
<accession>A0ACC1SLF9</accession>
<protein>
    <submittedName>
        <fullName evidence="1">Uncharacterized protein</fullName>
    </submittedName>
</protein>
<dbReference type="EMBL" id="JANRMS010000310">
    <property type="protein sequence ID" value="KAJ3542165.1"/>
    <property type="molecule type" value="Genomic_DNA"/>
</dbReference>
<proteinExistence type="predicted"/>
<sequence length="1307" mass="143201">MSSPSSSNATMVPTVAQRHSHLSTHIVAASDADFKRAETLMLEYQQGISKRVGDEFCYKDANGVLERIAQGIIVDATPALVQALLEYNASVSIQRFKSTSLWKSLRRKDQSDIRSHVLEQAVRNCSDATVLRLAQNADATSINDALPIAINLGDSLKAYILLQHGADASRLCKAFLKAVDDGPDDMVETLVTQAKGVCQDCRNRGLVQAATLGHEAKARVLLNNGADVTFNHASALLSATRAGWYAIAEDIASRQQMRQYPLLLDSAVGEAYDHKQYNILLLLLDAGAKGPRMDAVLVKAIESNQLELAQALVKQGAMMSGEGDNWLLSAVKSGRPELLQIALQSKPSHDLLVAAIPHAAKLSSLQTCHQMITLLLAAGVRGDSVCDTLIQVLDKTLQPSEERMQQELIKLLLKQGQADINLRGGRCMALVVTQGRTDLLALFLRYSPSIESLVVALGSAMDLAIPDLRSEIIHIILHDKTGSIGNDETRRERLHQAAISAAAKSLRLEVLNSLISPTTAQATFSVALSTLISGNHKWLTYEGLPVVQTLLERGASGSAIDDGFCQAVRFCEQAAIELMANFVGDSAFDRALMEIVNHSEAWKSPDQLWLIELLLQRVSQDQTVNEFFLVAVSACAEGKASQDLVDTVFGVCESVVDVNYKHGEPLKRAVRGGHEAAVPLLKLLVESGASSESVAQAFLTIITTTLQEDTALALLEVLVNYTKATSTPLNVKVTSPEGFPSLVACLASNPSSPKLLKRLIELGCDTETKFWFRLDAEKGAEPETVTVLLWVLYWSGEYQISTDLIAVLIEANANVDIVASRSRMTPLILASQHHRCDVVGMLVKAKANHNSRDQFNKSALYYASQAGDADTVQHLAKGSRPNDGSLHEAARNLHSKAAEILIKYKHEAIFPSPEHEGRTPLQELAFLCDGSRDPAELEATLYALEKGKANVLAQYDGRNALFLALENTQPYHVTAALLRTIMWREINSEENIYCLHDKTTRTKFYFSPTMYLQKGCFAGDPAHITKLLDLLHQMQSVDRYYAEPGPDQVKFAQPDDAVGLPKRLQEAEDRRKAEAEKQMYKEEDHLNKLRRQQEEAEAKGDINDRQHQQKEYHSYASHQTKMTQSAQLATQKQYQTNVSHHTEVLDQAHQAPRRAVLPCDASSISPYPRIVSAVVERPDRILSCGTVLPSSVSSATNRVHSTTGSDEGPLDQGPREAVEDDGPGNDEARRKTGRDKSAPTSCIRETRCSVERADLRHDINSYISTEHGGPKHPGMPTYFDPAGPSATKTKVSSLVPTGLPQAMLRLT</sequence>
<gene>
    <name evidence="1" type="ORF">NM208_g4245</name>
</gene>
<evidence type="ECO:0000313" key="1">
    <source>
        <dbReference type="EMBL" id="KAJ3542165.1"/>
    </source>
</evidence>
<keyword evidence="2" id="KW-1185">Reference proteome</keyword>
<name>A0ACC1SLF9_9HYPO</name>
<comment type="caution">
    <text evidence="1">The sequence shown here is derived from an EMBL/GenBank/DDBJ whole genome shotgun (WGS) entry which is preliminary data.</text>
</comment>
<organism evidence="1 2">
    <name type="scientific">Fusarium decemcellulare</name>
    <dbReference type="NCBI Taxonomy" id="57161"/>
    <lineage>
        <taxon>Eukaryota</taxon>
        <taxon>Fungi</taxon>
        <taxon>Dikarya</taxon>
        <taxon>Ascomycota</taxon>
        <taxon>Pezizomycotina</taxon>
        <taxon>Sordariomycetes</taxon>
        <taxon>Hypocreomycetidae</taxon>
        <taxon>Hypocreales</taxon>
        <taxon>Nectriaceae</taxon>
        <taxon>Fusarium</taxon>
        <taxon>Fusarium decemcellulare species complex</taxon>
    </lineage>
</organism>
<reference evidence="1" key="1">
    <citation type="submission" date="2022-08" db="EMBL/GenBank/DDBJ databases">
        <title>Genome Sequence of Fusarium decemcellulare.</title>
        <authorList>
            <person name="Buettner E."/>
        </authorList>
    </citation>
    <scope>NUCLEOTIDE SEQUENCE</scope>
    <source>
        <strain evidence="1">Babe19</strain>
    </source>
</reference>
<evidence type="ECO:0000313" key="2">
    <source>
        <dbReference type="Proteomes" id="UP001148629"/>
    </source>
</evidence>